<protein>
    <submittedName>
        <fullName evidence="5">Uncharacterized protein</fullName>
    </submittedName>
</protein>
<evidence type="ECO:0000313" key="6">
    <source>
        <dbReference type="Proteomes" id="UP001634394"/>
    </source>
</evidence>
<dbReference type="InterPro" id="IPR012337">
    <property type="entry name" value="RNaseH-like_sf"/>
</dbReference>
<dbReference type="Proteomes" id="UP001634394">
    <property type="component" value="Unassembled WGS sequence"/>
</dbReference>
<evidence type="ECO:0000259" key="3">
    <source>
        <dbReference type="PROSITE" id="PS50158"/>
    </source>
</evidence>
<feature type="compositionally biased region" description="Basic and acidic residues" evidence="2">
    <location>
        <begin position="30"/>
        <end position="39"/>
    </location>
</feature>
<keyword evidence="6" id="KW-1185">Reference proteome</keyword>
<dbReference type="Pfam" id="PF00665">
    <property type="entry name" value="rve"/>
    <property type="match status" value="1"/>
</dbReference>
<gene>
    <name evidence="5" type="ORF">ACJMK2_041317</name>
</gene>
<dbReference type="GO" id="GO:0008270">
    <property type="term" value="F:zinc ion binding"/>
    <property type="evidence" value="ECO:0007669"/>
    <property type="project" value="UniProtKB-KW"/>
</dbReference>
<dbReference type="InterPro" id="IPR001878">
    <property type="entry name" value="Znf_CCHC"/>
</dbReference>
<keyword evidence="1" id="KW-0479">Metal-binding</keyword>
<dbReference type="InterPro" id="IPR036875">
    <property type="entry name" value="Znf_CCHC_sf"/>
</dbReference>
<name>A0ABD3W4D8_SINWO</name>
<dbReference type="EMBL" id="JBJQND010000008">
    <property type="protein sequence ID" value="KAL3868516.1"/>
    <property type="molecule type" value="Genomic_DNA"/>
</dbReference>
<dbReference type="Gene3D" id="4.10.60.10">
    <property type="entry name" value="Zinc finger, CCHC-type"/>
    <property type="match status" value="1"/>
</dbReference>
<evidence type="ECO:0000313" key="5">
    <source>
        <dbReference type="EMBL" id="KAL3868516.1"/>
    </source>
</evidence>
<reference evidence="5 6" key="1">
    <citation type="submission" date="2024-11" db="EMBL/GenBank/DDBJ databases">
        <title>Chromosome-level genome assembly of the freshwater bivalve Anodonta woodiana.</title>
        <authorList>
            <person name="Chen X."/>
        </authorList>
    </citation>
    <scope>NUCLEOTIDE SEQUENCE [LARGE SCALE GENOMIC DNA]</scope>
    <source>
        <strain evidence="5">MN2024</strain>
        <tissue evidence="5">Gills</tissue>
    </source>
</reference>
<evidence type="ECO:0000256" key="2">
    <source>
        <dbReference type="SAM" id="MobiDB-lite"/>
    </source>
</evidence>
<comment type="caution">
    <text evidence="5">The sequence shown here is derived from an EMBL/GenBank/DDBJ whole genome shotgun (WGS) entry which is preliminary data.</text>
</comment>
<dbReference type="Pfam" id="PF17921">
    <property type="entry name" value="Integrase_H2C2"/>
    <property type="match status" value="1"/>
</dbReference>
<dbReference type="InterPro" id="IPR036397">
    <property type="entry name" value="RNaseH_sf"/>
</dbReference>
<dbReference type="PROSITE" id="PS50994">
    <property type="entry name" value="INTEGRASE"/>
    <property type="match status" value="1"/>
</dbReference>
<dbReference type="Gene3D" id="3.30.420.10">
    <property type="entry name" value="Ribonuclease H-like superfamily/Ribonuclease H"/>
    <property type="match status" value="1"/>
</dbReference>
<evidence type="ECO:0000256" key="1">
    <source>
        <dbReference type="PROSITE-ProRule" id="PRU00047"/>
    </source>
</evidence>
<proteinExistence type="predicted"/>
<dbReference type="FunFam" id="3.30.420.10:FF:000032">
    <property type="entry name" value="Retrovirus-related Pol polyprotein from transposon 297-like Protein"/>
    <property type="match status" value="1"/>
</dbReference>
<feature type="region of interest" description="Disordered" evidence="2">
    <location>
        <begin position="24"/>
        <end position="49"/>
    </location>
</feature>
<accession>A0ABD3W4D8</accession>
<dbReference type="InterPro" id="IPR050951">
    <property type="entry name" value="Retrovirus_Pol_polyprotein"/>
</dbReference>
<feature type="domain" description="CCHC-type" evidence="3">
    <location>
        <begin position="59"/>
        <end position="74"/>
    </location>
</feature>
<dbReference type="PANTHER" id="PTHR37984">
    <property type="entry name" value="PROTEIN CBG26694"/>
    <property type="match status" value="1"/>
</dbReference>
<dbReference type="InterPro" id="IPR041588">
    <property type="entry name" value="Integrase_H2C2"/>
</dbReference>
<evidence type="ECO:0000259" key="4">
    <source>
        <dbReference type="PROSITE" id="PS50994"/>
    </source>
</evidence>
<keyword evidence="1" id="KW-0863">Zinc-finger</keyword>
<organism evidence="5 6">
    <name type="scientific">Sinanodonta woodiana</name>
    <name type="common">Chinese pond mussel</name>
    <name type="synonym">Anodonta woodiana</name>
    <dbReference type="NCBI Taxonomy" id="1069815"/>
    <lineage>
        <taxon>Eukaryota</taxon>
        <taxon>Metazoa</taxon>
        <taxon>Spiralia</taxon>
        <taxon>Lophotrochozoa</taxon>
        <taxon>Mollusca</taxon>
        <taxon>Bivalvia</taxon>
        <taxon>Autobranchia</taxon>
        <taxon>Heteroconchia</taxon>
        <taxon>Palaeoheterodonta</taxon>
        <taxon>Unionida</taxon>
        <taxon>Unionoidea</taxon>
        <taxon>Unionidae</taxon>
        <taxon>Unioninae</taxon>
        <taxon>Sinanodonta</taxon>
    </lineage>
</organism>
<dbReference type="PROSITE" id="PS50158">
    <property type="entry name" value="ZF_CCHC"/>
    <property type="match status" value="1"/>
</dbReference>
<keyword evidence="1" id="KW-0862">Zinc</keyword>
<dbReference type="Gene3D" id="1.10.340.70">
    <property type="match status" value="1"/>
</dbReference>
<dbReference type="PANTHER" id="PTHR37984:SF15">
    <property type="entry name" value="INTEGRASE CATALYTIC DOMAIN-CONTAINING PROTEIN"/>
    <property type="match status" value="1"/>
</dbReference>
<dbReference type="SMART" id="SM00343">
    <property type="entry name" value="ZnF_C2HC"/>
    <property type="match status" value="1"/>
</dbReference>
<dbReference type="SUPFAM" id="SSF57756">
    <property type="entry name" value="Retrovirus zinc finger-like domains"/>
    <property type="match status" value="1"/>
</dbReference>
<dbReference type="InterPro" id="IPR001584">
    <property type="entry name" value="Integrase_cat-core"/>
</dbReference>
<sequence length="503" mass="56882">MATQADYFAEARGGTQSVILRDNRGGYQDQKLREPEKLGTQKGGNFQSGKGSYRCDKQCFTCKEFGHITPDCPKRKSFVQKVAIAIERRAESGGGKREGLPCEWSEFNNASKVYKPKSRVQVDHDVIQSVGTCLFPKARVPTGTGTANGQIVTVLRDTGCTGVVVKRSLVREDQMLGWESPCMLLNQTINRIPVAKIEIDTPFLTGTTEAMCLENPIYDLTIGNVDGSRFPTLSDFRFPIVQAVETRAQTDKKPLLKLKVPEAVTDISRDEFTREQNRDGSFRHEENNRVVREFYWPGVNGDIERFCRSCDVCQKTVSKGRNSRVPLCKMPLIDTPFKRVAVDIVGPILPITDRKNRYILTLVDYATRYPEAIVLPSIETERVAEALVDMFSRVGVTEEILTDCVAQFTSELVSEISMLLSIKQLRTTPYHPMCNGLVERFNGTLKQMLRRMCAEKPRDWDRYLNAILFAYREVPHESLGFSPFELLYSRTIRILCGFCSNYG</sequence>
<dbReference type="AlphaFoldDB" id="A0ABD3W4D8"/>
<dbReference type="SUPFAM" id="SSF53098">
    <property type="entry name" value="Ribonuclease H-like"/>
    <property type="match status" value="1"/>
</dbReference>
<feature type="domain" description="Integrase catalytic" evidence="4">
    <location>
        <begin position="332"/>
        <end position="491"/>
    </location>
</feature>